<feature type="binding site" evidence="9">
    <location>
        <position position="115"/>
    </location>
    <ligand>
        <name>Mg(2+)</name>
        <dbReference type="ChEBI" id="CHEBI:18420"/>
    </ligand>
</feature>
<feature type="domain" description="RNase III" evidence="11">
    <location>
        <begin position="7"/>
        <end position="129"/>
    </location>
</feature>
<keyword evidence="9" id="KW-0460">Magnesium</keyword>
<protein>
    <recommendedName>
        <fullName evidence="9">Ribonuclease 3</fullName>
        <ecNumber evidence="9">3.1.26.3</ecNumber>
    </recommendedName>
    <alternativeName>
        <fullName evidence="9">Ribonuclease III</fullName>
        <shortName evidence="9">RNase III</shortName>
    </alternativeName>
</protein>
<dbReference type="HAMAP" id="MF_00104">
    <property type="entry name" value="RNase_III"/>
    <property type="match status" value="1"/>
</dbReference>
<keyword evidence="9" id="KW-0819">tRNA processing</keyword>
<evidence type="ECO:0000256" key="5">
    <source>
        <dbReference type="ARBA" id="ARBA00022730"/>
    </source>
</evidence>
<comment type="caution">
    <text evidence="12">The sequence shown here is derived from an EMBL/GenBank/DDBJ whole genome shotgun (WGS) entry which is preliminary data.</text>
</comment>
<evidence type="ECO:0000313" key="12">
    <source>
        <dbReference type="EMBL" id="MCS4555243.1"/>
    </source>
</evidence>
<dbReference type="PANTHER" id="PTHR11207:SF0">
    <property type="entry name" value="RIBONUCLEASE 3"/>
    <property type="match status" value="1"/>
</dbReference>
<dbReference type="InterPro" id="IPR000999">
    <property type="entry name" value="RNase_III_dom"/>
</dbReference>
<dbReference type="Gene3D" id="3.30.160.20">
    <property type="match status" value="1"/>
</dbReference>
<reference evidence="13" key="2">
    <citation type="submission" date="2023-07" db="EMBL/GenBank/DDBJ databases">
        <title>Shewanella mangrovi sp. nov., an acetaldehyde- degrading bacterium isolated from mangrove sediment.</title>
        <authorList>
            <person name="Liu Y."/>
        </authorList>
    </citation>
    <scope>NUCLEOTIDE SEQUENCE [LARGE SCALE GENOMIC DNA]</scope>
    <source>
        <strain evidence="13">C32</strain>
    </source>
</reference>
<evidence type="ECO:0000256" key="4">
    <source>
        <dbReference type="ARBA" id="ARBA00022722"/>
    </source>
</evidence>
<keyword evidence="13" id="KW-1185">Reference proteome</keyword>
<reference evidence="12 13" key="1">
    <citation type="submission" date="2022-02" db="EMBL/GenBank/DDBJ databases">
        <authorList>
            <person name="Zhuang L."/>
        </authorList>
    </citation>
    <scope>NUCLEOTIDE SEQUENCE [LARGE SCALE GENOMIC DNA]</scope>
    <source>
        <strain evidence="12 13">C32</strain>
    </source>
</reference>
<comment type="subcellular location">
    <subcellularLocation>
        <location evidence="9">Cytoplasm</location>
    </subcellularLocation>
</comment>
<dbReference type="InterPro" id="IPR036389">
    <property type="entry name" value="RNase_III_sf"/>
</dbReference>
<comment type="cofactor">
    <cofactor evidence="9">
        <name>Mg(2+)</name>
        <dbReference type="ChEBI" id="CHEBI:18420"/>
    </cofactor>
</comment>
<evidence type="ECO:0000256" key="8">
    <source>
        <dbReference type="ARBA" id="ARBA00022884"/>
    </source>
</evidence>
<dbReference type="Gene3D" id="1.10.1520.10">
    <property type="entry name" value="Ribonuclease III domain"/>
    <property type="match status" value="1"/>
</dbReference>
<comment type="function">
    <text evidence="9">Digests double-stranded RNA. Involved in the processing of primary rRNA transcript to yield the immediate precursors to the large and small rRNAs (23S and 16S). Processes some mRNAs, and tRNAs when they are encoded in the rRNA operon. Processes pre-crRNA and tracrRNA of type II CRISPR loci if present in the organism.</text>
</comment>
<dbReference type="SUPFAM" id="SSF54768">
    <property type="entry name" value="dsRNA-binding domain-like"/>
    <property type="match status" value="1"/>
</dbReference>
<keyword evidence="5 9" id="KW-0699">rRNA-binding</keyword>
<feature type="active site" evidence="9">
    <location>
        <position position="46"/>
    </location>
</feature>
<keyword evidence="3 9" id="KW-0507">mRNA processing</keyword>
<sequence length="226" mass="25091">MEPIKNIGRLCRTLGYSFNDESLLLQALTHRSAANNHNERLEFLGDSILSIIISDALYRQFPKATEGDLSRMRASLVRGDTLAKVAKEFQLGDYLTLGPGELKSGGFRRESILADAVEAIIGAIYLDSELETVRGLLLGWYEQRLQEIKPGLSQKDAKTQLQEYLQGDKKPLPEYEVVSVEGEAHNQRFTVECRIEGQANAVTGVGSSRRKAEQQAAAQALELLKK</sequence>
<keyword evidence="9" id="KW-0698">rRNA processing</keyword>
<dbReference type="SMART" id="SM00535">
    <property type="entry name" value="RIBOc"/>
    <property type="match status" value="1"/>
</dbReference>
<evidence type="ECO:0000259" key="10">
    <source>
        <dbReference type="PROSITE" id="PS50137"/>
    </source>
</evidence>
<evidence type="ECO:0000259" key="11">
    <source>
        <dbReference type="PROSITE" id="PS50142"/>
    </source>
</evidence>
<comment type="catalytic activity">
    <reaction evidence="1 9">
        <text>Endonucleolytic cleavage to 5'-phosphomonoester.</text>
        <dbReference type="EC" id="3.1.26.3"/>
    </reaction>
</comment>
<dbReference type="PANTHER" id="PTHR11207">
    <property type="entry name" value="RIBONUCLEASE III"/>
    <property type="match status" value="1"/>
</dbReference>
<dbReference type="InterPro" id="IPR014720">
    <property type="entry name" value="dsRBD_dom"/>
</dbReference>
<evidence type="ECO:0000256" key="7">
    <source>
        <dbReference type="ARBA" id="ARBA00022801"/>
    </source>
</evidence>
<dbReference type="RefSeq" id="WP_238894640.1">
    <property type="nucleotide sequence ID" value="NZ_JAKOGG010000001.1"/>
</dbReference>
<evidence type="ECO:0000256" key="1">
    <source>
        <dbReference type="ARBA" id="ARBA00000109"/>
    </source>
</evidence>
<keyword evidence="8 9" id="KW-0694">RNA-binding</keyword>
<dbReference type="Proteomes" id="UP001201549">
    <property type="component" value="Unassembled WGS sequence"/>
</dbReference>
<name>A0ABT2FG17_9GAMM</name>
<evidence type="ECO:0000256" key="9">
    <source>
        <dbReference type="HAMAP-Rule" id="MF_00104"/>
    </source>
</evidence>
<dbReference type="PROSITE" id="PS50142">
    <property type="entry name" value="RNASE_3_2"/>
    <property type="match status" value="1"/>
</dbReference>
<dbReference type="NCBIfam" id="TIGR02191">
    <property type="entry name" value="RNaseIII"/>
    <property type="match status" value="1"/>
</dbReference>
<feature type="active site" evidence="9">
    <location>
        <position position="118"/>
    </location>
</feature>
<evidence type="ECO:0000256" key="3">
    <source>
        <dbReference type="ARBA" id="ARBA00022664"/>
    </source>
</evidence>
<dbReference type="CDD" id="cd10845">
    <property type="entry name" value="DSRM_RNAse_III_family"/>
    <property type="match status" value="1"/>
</dbReference>
<accession>A0ABT2FG17</accession>
<keyword evidence="7 9" id="KW-0378">Hydrolase</keyword>
<evidence type="ECO:0000313" key="13">
    <source>
        <dbReference type="Proteomes" id="UP001201549"/>
    </source>
</evidence>
<feature type="binding site" evidence="9">
    <location>
        <position position="42"/>
    </location>
    <ligand>
        <name>Mg(2+)</name>
        <dbReference type="ChEBI" id="CHEBI:18420"/>
    </ligand>
</feature>
<keyword evidence="9" id="KW-0479">Metal-binding</keyword>
<dbReference type="EMBL" id="JAKOGG010000001">
    <property type="protein sequence ID" value="MCS4555243.1"/>
    <property type="molecule type" value="Genomic_DNA"/>
</dbReference>
<keyword evidence="6 9" id="KW-0255">Endonuclease</keyword>
<proteinExistence type="inferred from homology"/>
<dbReference type="Pfam" id="PF14622">
    <property type="entry name" value="Ribonucleas_3_3"/>
    <property type="match status" value="1"/>
</dbReference>
<feature type="domain" description="DRBM" evidence="10">
    <location>
        <begin position="156"/>
        <end position="226"/>
    </location>
</feature>
<dbReference type="CDD" id="cd00593">
    <property type="entry name" value="RIBOc"/>
    <property type="match status" value="1"/>
</dbReference>
<dbReference type="Pfam" id="PF00035">
    <property type="entry name" value="dsrm"/>
    <property type="match status" value="1"/>
</dbReference>
<keyword evidence="4 9" id="KW-0540">Nuclease</keyword>
<comment type="similarity">
    <text evidence="2">Belongs to the ribonuclease III family.</text>
</comment>
<organism evidence="12 13">
    <name type="scientific">Shewanella electrica</name>
    <dbReference type="NCBI Taxonomy" id="515560"/>
    <lineage>
        <taxon>Bacteria</taxon>
        <taxon>Pseudomonadati</taxon>
        <taxon>Pseudomonadota</taxon>
        <taxon>Gammaproteobacteria</taxon>
        <taxon>Alteromonadales</taxon>
        <taxon>Shewanellaceae</taxon>
        <taxon>Shewanella</taxon>
    </lineage>
</organism>
<dbReference type="PROSITE" id="PS50137">
    <property type="entry name" value="DS_RBD"/>
    <property type="match status" value="1"/>
</dbReference>
<keyword evidence="9" id="KW-0963">Cytoplasm</keyword>
<evidence type="ECO:0000256" key="6">
    <source>
        <dbReference type="ARBA" id="ARBA00022759"/>
    </source>
</evidence>
<dbReference type="SMART" id="SM00358">
    <property type="entry name" value="DSRM"/>
    <property type="match status" value="1"/>
</dbReference>
<dbReference type="GO" id="GO:0004525">
    <property type="term" value="F:ribonuclease III activity"/>
    <property type="evidence" value="ECO:0007669"/>
    <property type="project" value="UniProtKB-EC"/>
</dbReference>
<dbReference type="PROSITE" id="PS00517">
    <property type="entry name" value="RNASE_3_1"/>
    <property type="match status" value="1"/>
</dbReference>
<dbReference type="InterPro" id="IPR011907">
    <property type="entry name" value="RNase_III"/>
</dbReference>
<evidence type="ECO:0000256" key="2">
    <source>
        <dbReference type="ARBA" id="ARBA00010183"/>
    </source>
</evidence>
<gene>
    <name evidence="9 12" type="primary">rnc</name>
    <name evidence="12" type="ORF">L9G74_02205</name>
</gene>
<dbReference type="EC" id="3.1.26.3" evidence="9"/>
<comment type="subunit">
    <text evidence="9">Homodimer.</text>
</comment>
<dbReference type="SUPFAM" id="SSF69065">
    <property type="entry name" value="RNase III domain-like"/>
    <property type="match status" value="1"/>
</dbReference>
<feature type="binding site" evidence="9">
    <location>
        <position position="118"/>
    </location>
    <ligand>
        <name>Mg(2+)</name>
        <dbReference type="ChEBI" id="CHEBI:18420"/>
    </ligand>
</feature>